<evidence type="ECO:0000313" key="6">
    <source>
        <dbReference type="EMBL" id="TQS43247.1"/>
    </source>
</evidence>
<feature type="transmembrane region" description="Helical" evidence="5">
    <location>
        <begin position="60"/>
        <end position="83"/>
    </location>
</feature>
<dbReference type="EMBL" id="VIRS01000014">
    <property type="protein sequence ID" value="TQS43247.1"/>
    <property type="molecule type" value="Genomic_DNA"/>
</dbReference>
<dbReference type="OrthoDB" id="9808930at2"/>
<evidence type="ECO:0000256" key="1">
    <source>
        <dbReference type="ARBA" id="ARBA00004141"/>
    </source>
</evidence>
<dbReference type="InterPro" id="IPR019109">
    <property type="entry name" value="MamF_MmsF"/>
</dbReference>
<evidence type="ECO:0000256" key="3">
    <source>
        <dbReference type="ARBA" id="ARBA00022989"/>
    </source>
</evidence>
<sequence>MSVLTPTLDAPVLRPRPARRPVVATKPFPLPAKAPSKAPVTVERRTAHRVLSPTVSERSWVMLAHLSGVVSSAAGPLAIARVVGPRSAYVRQQALAAANFQLAFLAALAPMLLLGVLTFGLAALFVVPLVLAWGVTTLLATFAAAGGERYRYPVAVPVLR</sequence>
<keyword evidence="4 5" id="KW-0472">Membrane</keyword>
<evidence type="ECO:0000256" key="4">
    <source>
        <dbReference type="ARBA" id="ARBA00023136"/>
    </source>
</evidence>
<evidence type="ECO:0000256" key="5">
    <source>
        <dbReference type="SAM" id="Phobius"/>
    </source>
</evidence>
<dbReference type="AlphaFoldDB" id="A0A545APJ3"/>
<dbReference type="InParanoid" id="A0A545APJ3"/>
<organism evidence="6 7">
    <name type="scientific">Cryptosporangium phraense</name>
    <dbReference type="NCBI Taxonomy" id="2593070"/>
    <lineage>
        <taxon>Bacteria</taxon>
        <taxon>Bacillati</taxon>
        <taxon>Actinomycetota</taxon>
        <taxon>Actinomycetes</taxon>
        <taxon>Cryptosporangiales</taxon>
        <taxon>Cryptosporangiaceae</taxon>
        <taxon>Cryptosporangium</taxon>
    </lineage>
</organism>
<keyword evidence="2 5" id="KW-0812">Transmembrane</keyword>
<proteinExistence type="predicted"/>
<dbReference type="Pfam" id="PF09685">
    <property type="entry name" value="MamF_MmsF"/>
    <property type="match status" value="1"/>
</dbReference>
<name>A0A545APJ3_9ACTN</name>
<dbReference type="Proteomes" id="UP000317982">
    <property type="component" value="Unassembled WGS sequence"/>
</dbReference>
<keyword evidence="7" id="KW-1185">Reference proteome</keyword>
<dbReference type="RefSeq" id="WP_142706332.1">
    <property type="nucleotide sequence ID" value="NZ_VIRS01000014.1"/>
</dbReference>
<gene>
    <name evidence="6" type="ORF">FL583_20605</name>
</gene>
<evidence type="ECO:0000256" key="2">
    <source>
        <dbReference type="ARBA" id="ARBA00022692"/>
    </source>
</evidence>
<evidence type="ECO:0000313" key="7">
    <source>
        <dbReference type="Proteomes" id="UP000317982"/>
    </source>
</evidence>
<accession>A0A545APJ3</accession>
<feature type="transmembrane region" description="Helical" evidence="5">
    <location>
        <begin position="95"/>
        <end position="117"/>
    </location>
</feature>
<keyword evidence="3 5" id="KW-1133">Transmembrane helix</keyword>
<comment type="subcellular location">
    <subcellularLocation>
        <location evidence="1">Membrane</location>
        <topology evidence="1">Multi-pass membrane protein</topology>
    </subcellularLocation>
</comment>
<reference evidence="6 7" key="1">
    <citation type="submission" date="2019-07" db="EMBL/GenBank/DDBJ databases">
        <title>Cryptosporangium phraense sp. nov., isolated from plant litter.</title>
        <authorList>
            <person name="Suriyachadkun C."/>
        </authorList>
    </citation>
    <scope>NUCLEOTIDE SEQUENCE [LARGE SCALE GENOMIC DNA]</scope>
    <source>
        <strain evidence="6 7">A-T 5661</strain>
    </source>
</reference>
<comment type="caution">
    <text evidence="6">The sequence shown here is derived from an EMBL/GenBank/DDBJ whole genome shotgun (WGS) entry which is preliminary data.</text>
</comment>
<feature type="transmembrane region" description="Helical" evidence="5">
    <location>
        <begin position="123"/>
        <end position="145"/>
    </location>
</feature>
<protein>
    <submittedName>
        <fullName evidence="6">DUF4870 domain-containing protein</fullName>
    </submittedName>
</protein>